<feature type="transmembrane region" description="Helical" evidence="6">
    <location>
        <begin position="59"/>
        <end position="83"/>
    </location>
</feature>
<comment type="subcellular location">
    <subcellularLocation>
        <location evidence="1">Cell membrane</location>
        <topology evidence="1">Multi-pass membrane protein</topology>
    </subcellularLocation>
</comment>
<dbReference type="Proteomes" id="UP001060070">
    <property type="component" value="Chromosome"/>
</dbReference>
<feature type="transmembrane region" description="Helical" evidence="6">
    <location>
        <begin position="184"/>
        <end position="203"/>
    </location>
</feature>
<organism evidence="8 9">
    <name type="scientific">Mesorhizobium ciceri</name>
    <dbReference type="NCBI Taxonomy" id="39645"/>
    <lineage>
        <taxon>Bacteria</taxon>
        <taxon>Pseudomonadati</taxon>
        <taxon>Pseudomonadota</taxon>
        <taxon>Alphaproteobacteria</taxon>
        <taxon>Hyphomicrobiales</taxon>
        <taxon>Phyllobacteriaceae</taxon>
        <taxon>Mesorhizobium</taxon>
    </lineage>
</organism>
<dbReference type="Pfam" id="PF09335">
    <property type="entry name" value="VTT_dom"/>
    <property type="match status" value="1"/>
</dbReference>
<evidence type="ECO:0000256" key="1">
    <source>
        <dbReference type="ARBA" id="ARBA00004651"/>
    </source>
</evidence>
<evidence type="ECO:0000256" key="2">
    <source>
        <dbReference type="ARBA" id="ARBA00022475"/>
    </source>
</evidence>
<gene>
    <name evidence="8" type="ORF">LRP29_00770</name>
</gene>
<evidence type="ECO:0000256" key="4">
    <source>
        <dbReference type="ARBA" id="ARBA00022989"/>
    </source>
</evidence>
<proteinExistence type="predicted"/>
<evidence type="ECO:0000313" key="9">
    <source>
        <dbReference type="Proteomes" id="UP001060070"/>
    </source>
</evidence>
<keyword evidence="4 6" id="KW-1133">Transmembrane helix</keyword>
<evidence type="ECO:0000256" key="6">
    <source>
        <dbReference type="SAM" id="Phobius"/>
    </source>
</evidence>
<name>A0AB38TAL1_9HYPH</name>
<dbReference type="InterPro" id="IPR051311">
    <property type="entry name" value="DedA_domain"/>
</dbReference>
<dbReference type="InterPro" id="IPR032816">
    <property type="entry name" value="VTT_dom"/>
</dbReference>
<feature type="domain" description="VTT" evidence="7">
    <location>
        <begin position="43"/>
        <end position="172"/>
    </location>
</feature>
<reference evidence="8 9" key="1">
    <citation type="journal article" date="2022" name="Microbiol. Resour. Announc.">
        <title>Complete Genome Sequence of Mesorhizobium ciceri Strain R30, a Rhizobium Used as a Commercial Inoculant for Chickpea in Argentina.</title>
        <authorList>
            <person name="Foresto E."/>
            <person name="Revale S."/>
            <person name="Primo E."/>
            <person name="Nievas F."/>
            <person name="Carezzano E."/>
            <person name="Puente M."/>
            <person name="Alzari P."/>
            <person name="Mart M."/>
            <person name="Ben-Assaya M."/>
            <person name="Mornico D."/>
            <person name="Santoro M."/>
            <person name="Mart F."/>
            <person name="Giordano W."/>
            <person name="Bogino P."/>
        </authorList>
    </citation>
    <scope>NUCLEOTIDE SEQUENCE [LARGE SCALE GENOMIC DNA]</scope>
    <source>
        <strain evidence="8 9">R30</strain>
    </source>
</reference>
<keyword evidence="2" id="KW-1003">Cell membrane</keyword>
<keyword evidence="9" id="KW-1185">Reference proteome</keyword>
<dbReference type="EMBL" id="CP088147">
    <property type="protein sequence ID" value="UTU52020.1"/>
    <property type="molecule type" value="Genomic_DNA"/>
</dbReference>
<evidence type="ECO:0000256" key="5">
    <source>
        <dbReference type="ARBA" id="ARBA00023136"/>
    </source>
</evidence>
<sequence>MAPFGVGVTMSLRMTGPLAAILGFGLLGVFCLAFTEKILPIPPSHVLLLFLGMTAAPDASTLAILLMVTTLASASGCLVWYAVGRRVGPDRADRLVERFGKYVFLRHATYRRLGQAYRRNHVRVSLLAQFIPTVRNYLPIAAGALCLPALPFAAATLLGATFWNAGFLTTGYLLRGSGRDSFTVGLRIIVIVVALETAFMLALRYGPACRRRIKLALG</sequence>
<dbReference type="GO" id="GO:0005886">
    <property type="term" value="C:plasma membrane"/>
    <property type="evidence" value="ECO:0007669"/>
    <property type="project" value="UniProtKB-SubCell"/>
</dbReference>
<dbReference type="RefSeq" id="WP_081714289.1">
    <property type="nucleotide sequence ID" value="NZ_CP015062.1"/>
</dbReference>
<dbReference type="PANTHER" id="PTHR42709:SF6">
    <property type="entry name" value="UNDECAPRENYL PHOSPHATE TRANSPORTER A"/>
    <property type="match status" value="1"/>
</dbReference>
<keyword evidence="3 6" id="KW-0812">Transmembrane</keyword>
<dbReference type="PANTHER" id="PTHR42709">
    <property type="entry name" value="ALKALINE PHOSPHATASE LIKE PROTEIN"/>
    <property type="match status" value="1"/>
</dbReference>
<evidence type="ECO:0000313" key="8">
    <source>
        <dbReference type="EMBL" id="UTU52020.1"/>
    </source>
</evidence>
<evidence type="ECO:0000259" key="7">
    <source>
        <dbReference type="Pfam" id="PF09335"/>
    </source>
</evidence>
<protein>
    <submittedName>
        <fullName evidence="8">DedA family protein</fullName>
    </submittedName>
</protein>
<feature type="transmembrane region" description="Helical" evidence="6">
    <location>
        <begin position="137"/>
        <end position="164"/>
    </location>
</feature>
<dbReference type="AlphaFoldDB" id="A0AB38TAL1"/>
<keyword evidence="5 6" id="KW-0472">Membrane</keyword>
<evidence type="ECO:0000256" key="3">
    <source>
        <dbReference type="ARBA" id="ARBA00022692"/>
    </source>
</evidence>
<accession>A0AB38TAL1</accession>